<name>A0ABY8VP12_9CORY</name>
<feature type="region of interest" description="Disordered" evidence="1">
    <location>
        <begin position="159"/>
        <end position="194"/>
    </location>
</feature>
<feature type="compositionally biased region" description="Basic and acidic residues" evidence="1">
    <location>
        <begin position="263"/>
        <end position="281"/>
    </location>
</feature>
<organism evidence="2 3">
    <name type="scientific">Corynebacterium suedekumii</name>
    <dbReference type="NCBI Taxonomy" id="3049801"/>
    <lineage>
        <taxon>Bacteria</taxon>
        <taxon>Bacillati</taxon>
        <taxon>Actinomycetota</taxon>
        <taxon>Actinomycetes</taxon>
        <taxon>Mycobacteriales</taxon>
        <taxon>Corynebacteriaceae</taxon>
        <taxon>Corynebacterium</taxon>
    </lineage>
</organism>
<dbReference type="RefSeq" id="WP_284875925.1">
    <property type="nucleotide sequence ID" value="NZ_CP126970.1"/>
</dbReference>
<accession>A0ABY8VP12</accession>
<dbReference type="EMBL" id="CP126970">
    <property type="protein sequence ID" value="WIM71354.1"/>
    <property type="molecule type" value="Genomic_DNA"/>
</dbReference>
<keyword evidence="3" id="KW-1185">Reference proteome</keyword>
<reference evidence="2 3" key="1">
    <citation type="submission" date="2023-05" db="EMBL/GenBank/DDBJ databases">
        <title>Corynebacterium suedekumii sp. nov. and Corynebacterium breve sp. nov. isolated from raw cow's milk.</title>
        <authorList>
            <person name="Baer M.K."/>
            <person name="Mehl L."/>
            <person name="Hellmuth R."/>
            <person name="Marke G."/>
            <person name="Lipski A."/>
        </authorList>
    </citation>
    <scope>NUCLEOTIDE SEQUENCE [LARGE SCALE GENOMIC DNA]</scope>
    <source>
        <strain evidence="2 3">LM112</strain>
    </source>
</reference>
<protein>
    <submittedName>
        <fullName evidence="2">Type VII secretion-associated protein</fullName>
    </submittedName>
</protein>
<evidence type="ECO:0000313" key="2">
    <source>
        <dbReference type="EMBL" id="WIM71354.1"/>
    </source>
</evidence>
<proteinExistence type="predicted"/>
<dbReference type="InterPro" id="IPR023840">
    <property type="entry name" value="T7SS_Rv3446c"/>
</dbReference>
<feature type="region of interest" description="Disordered" evidence="1">
    <location>
        <begin position="95"/>
        <end position="120"/>
    </location>
</feature>
<dbReference type="Proteomes" id="UP001238805">
    <property type="component" value="Chromosome"/>
</dbReference>
<feature type="compositionally biased region" description="Low complexity" evidence="1">
    <location>
        <begin position="159"/>
        <end position="188"/>
    </location>
</feature>
<evidence type="ECO:0000313" key="3">
    <source>
        <dbReference type="Proteomes" id="UP001238805"/>
    </source>
</evidence>
<sequence length="330" mass="35052">MSAPALPGTLTITVLDTATIFEGPDTVYRYDLPGTGIIDGWALQAVVDQAKEICSLHWPDVEIIVDAPEAATEVLTRTFLNKGVAAYPTEALRETTLPGADDDGGEVTITRPTESAGRGRHRLGRHSWFHPFQLVIAAVVLTIAGLSWWLVGGQSPPQEAAEETAAASAPTPAETAPETTATTAASTSREPEPPTTVLELAGLSVATPEGFRLEDRDGGLVAVGEDPALRIHLAADPVYSVPADAVLAQIAAMVDTDPTLHPLDPERRAQGDETTRYREVPGDGSEVTWSTWIEDGHQLSVGCQTRQEPTIPQAAACRMALDSLRLTGRT</sequence>
<dbReference type="NCBIfam" id="TIGR03931">
    <property type="entry name" value="T7SS_Rv3446c"/>
    <property type="match status" value="1"/>
</dbReference>
<gene>
    <name evidence="2" type="ORF">QP029_06150</name>
</gene>
<evidence type="ECO:0000256" key="1">
    <source>
        <dbReference type="SAM" id="MobiDB-lite"/>
    </source>
</evidence>
<feature type="region of interest" description="Disordered" evidence="1">
    <location>
        <begin position="258"/>
        <end position="284"/>
    </location>
</feature>